<dbReference type="GO" id="GO:0006508">
    <property type="term" value="P:proteolysis"/>
    <property type="evidence" value="ECO:0007669"/>
    <property type="project" value="InterPro"/>
</dbReference>
<name>A0A6I9N767_9TELE</name>
<evidence type="ECO:0000256" key="2">
    <source>
        <dbReference type="SAM" id="SignalP"/>
    </source>
</evidence>
<keyword evidence="2" id="KW-0732">Signal</keyword>
<gene>
    <name evidence="5" type="primary">LOC104949195</name>
</gene>
<dbReference type="InterPro" id="IPR043504">
    <property type="entry name" value="Peptidase_S1_PA_chymotrypsin"/>
</dbReference>
<dbReference type="KEGG" id="ncc:104949195"/>
<proteinExistence type="predicted"/>
<keyword evidence="4" id="KW-1185">Reference proteome</keyword>
<dbReference type="Proteomes" id="UP000504611">
    <property type="component" value="Unplaced"/>
</dbReference>
<evidence type="ECO:0000313" key="5">
    <source>
        <dbReference type="RefSeq" id="XP_010773804.1"/>
    </source>
</evidence>
<dbReference type="GeneID" id="104949195"/>
<feature type="signal peptide" evidence="2">
    <location>
        <begin position="1"/>
        <end position="31"/>
    </location>
</feature>
<dbReference type="SUPFAM" id="SSF50494">
    <property type="entry name" value="Trypsin-like serine proteases"/>
    <property type="match status" value="1"/>
</dbReference>
<feature type="chain" id="PRO_5026998034" evidence="2">
    <location>
        <begin position="32"/>
        <end position="274"/>
    </location>
</feature>
<protein>
    <submittedName>
        <fullName evidence="5">Cationic trypsin-like</fullName>
    </submittedName>
</protein>
<dbReference type="SMART" id="SM00020">
    <property type="entry name" value="Tryp_SPc"/>
    <property type="match status" value="1"/>
</dbReference>
<dbReference type="InterPro" id="IPR001254">
    <property type="entry name" value="Trypsin_dom"/>
</dbReference>
<evidence type="ECO:0000313" key="4">
    <source>
        <dbReference type="Proteomes" id="UP000504611"/>
    </source>
</evidence>
<dbReference type="Gene3D" id="2.40.10.10">
    <property type="entry name" value="Trypsin-like serine proteases"/>
    <property type="match status" value="1"/>
</dbReference>
<dbReference type="PANTHER" id="PTHR24271:SF96">
    <property type="entry name" value="GRANZYME A-RELATED"/>
    <property type="match status" value="1"/>
</dbReference>
<evidence type="ECO:0000259" key="3">
    <source>
        <dbReference type="PROSITE" id="PS50240"/>
    </source>
</evidence>
<dbReference type="PANTHER" id="PTHR24271">
    <property type="entry name" value="KALLIKREIN-RELATED"/>
    <property type="match status" value="1"/>
</dbReference>
<dbReference type="PROSITE" id="PS50240">
    <property type="entry name" value="TRYPSIN_DOM"/>
    <property type="match status" value="1"/>
</dbReference>
<dbReference type="InterPro" id="IPR001314">
    <property type="entry name" value="Peptidase_S1A"/>
</dbReference>
<dbReference type="GO" id="GO:0004252">
    <property type="term" value="F:serine-type endopeptidase activity"/>
    <property type="evidence" value="ECO:0007669"/>
    <property type="project" value="InterPro"/>
</dbReference>
<sequence length="274" mass="29619">MATMMSTMMSTMMFTMMTGFLLLLLAGVTVSRVVDLDKRVYNGVPCGNHVRKYHVKLIAVNKQGNSFSSGGSLISEQWILTAGHNVELGETVEAILGFHPAGTKVKAVTIIEQPIRYIDPSGSGPHDLMLLELPDAKHGYPIAPRTDCSKAPKINDKVQIAGIGDTKKDPVTGIKGVNLETTLHCGDTTVVQCGAICTSTIPFYNKNEELICYKETHVDTSKGDSGGGVEFKGMIYGVHIRSGKIACDTRASAINICDLKYKTWINNITGLNIL</sequence>
<organism evidence="4 5">
    <name type="scientific">Notothenia coriiceps</name>
    <name type="common">black rockcod</name>
    <dbReference type="NCBI Taxonomy" id="8208"/>
    <lineage>
        <taxon>Eukaryota</taxon>
        <taxon>Metazoa</taxon>
        <taxon>Chordata</taxon>
        <taxon>Craniata</taxon>
        <taxon>Vertebrata</taxon>
        <taxon>Euteleostomi</taxon>
        <taxon>Actinopterygii</taxon>
        <taxon>Neopterygii</taxon>
        <taxon>Teleostei</taxon>
        <taxon>Neoteleostei</taxon>
        <taxon>Acanthomorphata</taxon>
        <taxon>Eupercaria</taxon>
        <taxon>Perciformes</taxon>
        <taxon>Notothenioidei</taxon>
        <taxon>Nototheniidae</taxon>
        <taxon>Notothenia</taxon>
    </lineage>
</organism>
<dbReference type="OrthoDB" id="5565075at2759"/>
<dbReference type="PRINTS" id="PR00722">
    <property type="entry name" value="CHYMOTRYPSIN"/>
</dbReference>
<dbReference type="Pfam" id="PF00089">
    <property type="entry name" value="Trypsin"/>
    <property type="match status" value="1"/>
</dbReference>
<reference evidence="5" key="1">
    <citation type="submission" date="2025-08" db="UniProtKB">
        <authorList>
            <consortium name="RefSeq"/>
        </authorList>
    </citation>
    <scope>IDENTIFICATION</scope>
    <source>
        <tissue evidence="5">Muscle</tissue>
    </source>
</reference>
<accession>A0A6I9N767</accession>
<dbReference type="RefSeq" id="XP_010773804.1">
    <property type="nucleotide sequence ID" value="XM_010775502.1"/>
</dbReference>
<keyword evidence="1" id="KW-1015">Disulfide bond</keyword>
<evidence type="ECO:0000256" key="1">
    <source>
        <dbReference type="ARBA" id="ARBA00023157"/>
    </source>
</evidence>
<feature type="domain" description="Peptidase S1" evidence="3">
    <location>
        <begin position="40"/>
        <end position="270"/>
    </location>
</feature>
<dbReference type="InterPro" id="IPR009003">
    <property type="entry name" value="Peptidase_S1_PA"/>
</dbReference>
<dbReference type="AlphaFoldDB" id="A0A6I9N767"/>